<dbReference type="EMBL" id="BDCO01000002">
    <property type="protein sequence ID" value="GAT34136.1"/>
    <property type="molecule type" value="Genomic_DNA"/>
</dbReference>
<comment type="caution">
    <text evidence="1">The sequence shown here is derived from an EMBL/GenBank/DDBJ whole genome shotgun (WGS) entry which is preliminary data.</text>
</comment>
<protein>
    <recommendedName>
        <fullName evidence="3">Tetratricopeptide repeat-containing protein</fullName>
    </recommendedName>
</protein>
<evidence type="ECO:0008006" key="3">
    <source>
        <dbReference type="Google" id="ProtNLM"/>
    </source>
</evidence>
<dbReference type="AlphaFoldDB" id="A0A146GC77"/>
<dbReference type="STRING" id="690879.TSACC_22560"/>
<dbReference type="OrthoDB" id="187003at2"/>
<gene>
    <name evidence="1" type="ORF">TSACC_22560</name>
</gene>
<evidence type="ECO:0000313" key="2">
    <source>
        <dbReference type="Proteomes" id="UP000076023"/>
    </source>
</evidence>
<dbReference type="RefSeq" id="WP_075079797.1">
    <property type="nucleotide sequence ID" value="NZ_BDCO01000002.1"/>
</dbReference>
<dbReference type="Proteomes" id="UP000076023">
    <property type="component" value="Unassembled WGS sequence"/>
</dbReference>
<keyword evidence="2" id="KW-1185">Reference proteome</keyword>
<sequence>MIRKGAAILILLAIGALLMPVERQIDADQRAAHLRKPTLNLELRERIGQMGFLAALSGFRSPLAAILWIEAHNAWERTEWGRMAGLFDTVTTLQPRSPLYWDMASWHMAYNASVAAREDPKQPSEILRQRAERQYIQLGKEILERGIRNNPDNAYLQNQLGIILRDKLSDDCGAADAFLKASELPGAPPFYARAAGYSMAKCPGKEKQAYELLKHLYDKGEDERKPSLISNIKELEKKLDVPPAERIP</sequence>
<proteinExistence type="predicted"/>
<reference evidence="2" key="1">
    <citation type="journal article" date="2017" name="Genome Announc.">
        <title>Draft Genome Sequence of Terrimicrobium sacchariphilum NM-5T, a Facultative Anaerobic Soil Bacterium of the Class Spartobacteria.</title>
        <authorList>
            <person name="Qiu Y.L."/>
            <person name="Tourlousse D.M."/>
            <person name="Matsuura N."/>
            <person name="Ohashi A."/>
            <person name="Sekiguchi Y."/>
        </authorList>
    </citation>
    <scope>NUCLEOTIDE SEQUENCE [LARGE SCALE GENOMIC DNA]</scope>
    <source>
        <strain evidence="2">NM-5</strain>
    </source>
</reference>
<evidence type="ECO:0000313" key="1">
    <source>
        <dbReference type="EMBL" id="GAT34136.1"/>
    </source>
</evidence>
<accession>A0A146GC77</accession>
<dbReference type="InParanoid" id="A0A146GC77"/>
<organism evidence="1 2">
    <name type="scientific">Terrimicrobium sacchariphilum</name>
    <dbReference type="NCBI Taxonomy" id="690879"/>
    <lineage>
        <taxon>Bacteria</taxon>
        <taxon>Pseudomonadati</taxon>
        <taxon>Verrucomicrobiota</taxon>
        <taxon>Terrimicrobiia</taxon>
        <taxon>Terrimicrobiales</taxon>
        <taxon>Terrimicrobiaceae</taxon>
        <taxon>Terrimicrobium</taxon>
    </lineage>
</organism>
<name>A0A146GC77_TERSA</name>